<feature type="region of interest" description="Disordered" evidence="5">
    <location>
        <begin position="1"/>
        <end position="110"/>
    </location>
</feature>
<feature type="region of interest" description="Disordered" evidence="5">
    <location>
        <begin position="921"/>
        <end position="940"/>
    </location>
</feature>
<dbReference type="EMBL" id="BPWL01000008">
    <property type="protein sequence ID" value="GJJ12956.1"/>
    <property type="molecule type" value="Genomic_DNA"/>
</dbReference>
<feature type="compositionally biased region" description="Polar residues" evidence="5">
    <location>
        <begin position="795"/>
        <end position="814"/>
    </location>
</feature>
<dbReference type="Pfam" id="PF13639">
    <property type="entry name" value="zf-RING_2"/>
    <property type="match status" value="1"/>
</dbReference>
<evidence type="ECO:0000313" key="8">
    <source>
        <dbReference type="Proteomes" id="UP001050691"/>
    </source>
</evidence>
<feature type="compositionally biased region" description="Low complexity" evidence="5">
    <location>
        <begin position="36"/>
        <end position="47"/>
    </location>
</feature>
<dbReference type="InterPro" id="IPR053070">
    <property type="entry name" value="RING-type_E3_ubiquitin-ligase"/>
</dbReference>
<feature type="compositionally biased region" description="Polar residues" evidence="5">
    <location>
        <begin position="1402"/>
        <end position="1416"/>
    </location>
</feature>
<dbReference type="GO" id="GO:0008270">
    <property type="term" value="F:zinc ion binding"/>
    <property type="evidence" value="ECO:0007669"/>
    <property type="project" value="UniProtKB-KW"/>
</dbReference>
<feature type="compositionally biased region" description="Polar residues" evidence="5">
    <location>
        <begin position="232"/>
        <end position="241"/>
    </location>
</feature>
<feature type="compositionally biased region" description="Basic and acidic residues" evidence="5">
    <location>
        <begin position="815"/>
        <end position="829"/>
    </location>
</feature>
<dbReference type="PANTHER" id="PTHR47035:SF6">
    <property type="entry name" value="OS04G0571800 PROTEIN"/>
    <property type="match status" value="1"/>
</dbReference>
<feature type="compositionally biased region" description="Basic and acidic residues" evidence="5">
    <location>
        <begin position="697"/>
        <end position="709"/>
    </location>
</feature>
<feature type="region of interest" description="Disordered" evidence="5">
    <location>
        <begin position="349"/>
        <end position="390"/>
    </location>
</feature>
<feature type="region of interest" description="Disordered" evidence="5">
    <location>
        <begin position="189"/>
        <end position="334"/>
    </location>
</feature>
<feature type="region of interest" description="Disordered" evidence="5">
    <location>
        <begin position="465"/>
        <end position="488"/>
    </location>
</feature>
<accession>A0AAV5AJ50</accession>
<reference evidence="7" key="1">
    <citation type="submission" date="2021-10" db="EMBL/GenBank/DDBJ databases">
        <title>De novo Genome Assembly of Clathrus columnatus (Basidiomycota, Fungi) Using Illumina and Nanopore Sequence Data.</title>
        <authorList>
            <person name="Ogiso-Tanaka E."/>
            <person name="Itagaki H."/>
            <person name="Hosoya T."/>
            <person name="Hosaka K."/>
        </authorList>
    </citation>
    <scope>NUCLEOTIDE SEQUENCE</scope>
    <source>
        <strain evidence="7">MO-923</strain>
    </source>
</reference>
<dbReference type="PANTHER" id="PTHR47035">
    <property type="entry name" value="OS11G0150450 PROTEIN"/>
    <property type="match status" value="1"/>
</dbReference>
<keyword evidence="3" id="KW-0862">Zinc</keyword>
<feature type="region of interest" description="Disordered" evidence="5">
    <location>
        <begin position="611"/>
        <end position="746"/>
    </location>
</feature>
<feature type="region of interest" description="Disordered" evidence="5">
    <location>
        <begin position="1614"/>
        <end position="1667"/>
    </location>
</feature>
<feature type="compositionally biased region" description="Polar residues" evidence="5">
    <location>
        <begin position="208"/>
        <end position="225"/>
    </location>
</feature>
<keyword evidence="1" id="KW-0479">Metal-binding</keyword>
<feature type="domain" description="RING-type" evidence="6">
    <location>
        <begin position="1246"/>
        <end position="1288"/>
    </location>
</feature>
<feature type="compositionally biased region" description="Polar residues" evidence="5">
    <location>
        <begin position="503"/>
        <end position="515"/>
    </location>
</feature>
<keyword evidence="8" id="KW-1185">Reference proteome</keyword>
<feature type="compositionally biased region" description="Polar residues" evidence="5">
    <location>
        <begin position="349"/>
        <end position="358"/>
    </location>
</feature>
<evidence type="ECO:0000313" key="7">
    <source>
        <dbReference type="EMBL" id="GJJ12956.1"/>
    </source>
</evidence>
<dbReference type="InterPro" id="IPR013083">
    <property type="entry name" value="Znf_RING/FYVE/PHD"/>
</dbReference>
<dbReference type="SUPFAM" id="SSF57850">
    <property type="entry name" value="RING/U-box"/>
    <property type="match status" value="1"/>
</dbReference>
<evidence type="ECO:0000256" key="5">
    <source>
        <dbReference type="SAM" id="MobiDB-lite"/>
    </source>
</evidence>
<feature type="region of interest" description="Disordered" evidence="5">
    <location>
        <begin position="1005"/>
        <end position="1025"/>
    </location>
</feature>
<evidence type="ECO:0000256" key="2">
    <source>
        <dbReference type="ARBA" id="ARBA00022771"/>
    </source>
</evidence>
<feature type="region of interest" description="Disordered" evidence="5">
    <location>
        <begin position="1127"/>
        <end position="1147"/>
    </location>
</feature>
<feature type="compositionally biased region" description="Polar residues" evidence="5">
    <location>
        <begin position="281"/>
        <end position="300"/>
    </location>
</feature>
<feature type="compositionally biased region" description="Low complexity" evidence="5">
    <location>
        <begin position="303"/>
        <end position="315"/>
    </location>
</feature>
<comment type="caution">
    <text evidence="7">The sequence shown here is derived from an EMBL/GenBank/DDBJ whole genome shotgun (WGS) entry which is preliminary data.</text>
</comment>
<feature type="compositionally biased region" description="Basic and acidic residues" evidence="5">
    <location>
        <begin position="1308"/>
        <end position="1329"/>
    </location>
</feature>
<name>A0AAV5AJ50_9AGAM</name>
<dbReference type="InterPro" id="IPR001841">
    <property type="entry name" value="Znf_RING"/>
</dbReference>
<feature type="region of interest" description="Disordered" evidence="5">
    <location>
        <begin position="795"/>
        <end position="851"/>
    </location>
</feature>
<dbReference type="PROSITE" id="PS50089">
    <property type="entry name" value="ZF_RING_2"/>
    <property type="match status" value="1"/>
</dbReference>
<evidence type="ECO:0000256" key="1">
    <source>
        <dbReference type="ARBA" id="ARBA00022723"/>
    </source>
</evidence>
<feature type="region of interest" description="Disordered" evidence="5">
    <location>
        <begin position="502"/>
        <end position="541"/>
    </location>
</feature>
<organism evidence="7 8">
    <name type="scientific">Clathrus columnatus</name>
    <dbReference type="NCBI Taxonomy" id="1419009"/>
    <lineage>
        <taxon>Eukaryota</taxon>
        <taxon>Fungi</taxon>
        <taxon>Dikarya</taxon>
        <taxon>Basidiomycota</taxon>
        <taxon>Agaricomycotina</taxon>
        <taxon>Agaricomycetes</taxon>
        <taxon>Phallomycetidae</taxon>
        <taxon>Phallales</taxon>
        <taxon>Clathraceae</taxon>
        <taxon>Clathrus</taxon>
    </lineage>
</organism>
<keyword evidence="2 4" id="KW-0863">Zinc-finger</keyword>
<dbReference type="SMART" id="SM00744">
    <property type="entry name" value="RINGv"/>
    <property type="match status" value="1"/>
</dbReference>
<evidence type="ECO:0000256" key="4">
    <source>
        <dbReference type="PROSITE-ProRule" id="PRU00175"/>
    </source>
</evidence>
<dbReference type="Gene3D" id="3.30.40.10">
    <property type="entry name" value="Zinc/RING finger domain, C3HC4 (zinc finger)"/>
    <property type="match status" value="1"/>
</dbReference>
<feature type="compositionally biased region" description="Polar residues" evidence="5">
    <location>
        <begin position="365"/>
        <end position="388"/>
    </location>
</feature>
<feature type="region of interest" description="Disordered" evidence="5">
    <location>
        <begin position="1372"/>
        <end position="1449"/>
    </location>
</feature>
<feature type="compositionally biased region" description="Polar residues" evidence="5">
    <location>
        <begin position="1433"/>
        <end position="1448"/>
    </location>
</feature>
<feature type="compositionally biased region" description="Polar residues" evidence="5">
    <location>
        <begin position="84"/>
        <end position="110"/>
    </location>
</feature>
<sequence length="1755" mass="195588">MAEALEDLTVVHSQPSGAPRKRARQDSACTMENIISGTASSSSNESSDVGLDEDRREPGRHKRQRGESHRDAVLSRANGPWPLSTPSHSRSLSPVSNTLQVSEHSESPTFSDGFIPLPTPHSSQEHHRTVNESNNAEEDIARSMEFDQQIDVLRRSPDSLASQTPHEGNTPYGDVRSELVPRLLRRMHLRSNEPPAPNSSSSVGTDRMGNSLSRLGSINRLSTRLRSPGNPEPTSANSPTNPWIPFDDERETIPSLFHINRPLPSRPSPDPASSHDRNQLPPISQTTISRNGSRTLSSNLDPIVSSSRTSVITRSDLPSPSSRRNPAPLRPSDWFQDMHDIFHPSTLFNYDDQNNSAESGLESPLSVSDVTQSRQSPEIETPATSTDQMEGIERTLPSSFRNRPSSLVLPDRLGDNLVRSRLSDPEFGNTTLRRSNSERNGTRNYSPVPWRNFLAGLDSSRESSSENLVGLTSNALPERQQTVNQGQSTSLVGALRDLLHRSAPTQGDSAPSNRRSILRNPFRSSDHTRATPSTDTQERVSGLIDDDFPVLSMPPTSTTTAHRPSRSLLDPALRFNSIHTNASPSVEQNRTLPWRPRRNSRLSWSIDDEDTQEERFIPEPITNERLDSRPHRSAGLGSLFGGLHWNPTTSQASTNPNSNNRVESPWAYRSTSDARNPVHSPQYLPGRYLRRQASAGDRPDRSDNDRDNDQGLASLRRVTVRSPANNDPQHRSIPPTHGESAASPESYMTRLQRHLRRLPTGNSQRNGTFDPLITESHIRSSTSGALSPDFLFSWQTQDNSTRPSRAPSRYSSWSLREDATSDSVTHEPANDSGIGPGDSNRSWRIPPVRNGESFNDLVRRRAARADAMMREAQSVINSRVDQQIPSRTDAGNIIGQRTNGAQLRAERLARLERFRNSLETAAGGAETSLSSRLDRERENRAHDVVGPRLAVDRSIPHRSNSGTWSNDTSLWNGLPRLPSLGRIPPTGQSTFRERHDTPLFANAVPSDPLSHQATTSAEDDISTSISRERQQLRGFLSRYDGTSGHSDPFAPFTDATTRLQRRLRESEAEVGRALRALDQWGEIEQRDLEPTESYMHRFGERRRRLSSFFSSTPTPNWDTAGLNLSQMQQDNRPERRSPSPTTLSVRQQARQARFARAQSRYREDSNLFGERRTRSRFELRDQLRYFPRILGDYIADEDFDSSYENLLQLSSLIGDVKPRGTAPHLLAKMPTGFYKDFIEPDGETRCPICLDDYKELDPVLRISDCSHWFHKECLEQWLQKARTCPLCKTVVKGRQQGKKSVDDAPGPSRRDDDDSDNDDSRNDPSRRQDSLSLTLEELEDTPTSLDVMWASSQTGCGPLKRLLMEVESIRQPAQTTSDLRQSFDLGRTKKATSAPASFIPSRPSTSTGHCSSNESQLRPMKRIRSGPHVFSKEPTTSGDDKSQQSQSFDLLGGGKFATEMLARVSRSLNQKAISEYSNSQKQPITGQQQSSNIISKRRTQPLQAQSNIIHNRDYDVPTKSAMIKQVTSNWDLNTTTSTTNGPLMKPITNLKNSPKKERLKALLKTIDDDGMSSRSGTDQKTVLPVRNIACSEGLSKGKWIGIGQTSRSINYNASEKEQTASSSLNPTSTTSRRTSREAGCDVQHTAAKSMTKPRKNTISSPSRLPSKRTYRVISQDAEVHSMSLCLSDDEEKIHPAFHESTVETTVDSVDSVGEGDDSFFNDANSSSSYGDIDIDLSLLENINLEVTIKTPRVAK</sequence>
<protein>
    <recommendedName>
        <fullName evidence="6">RING-type domain-containing protein</fullName>
    </recommendedName>
</protein>
<gene>
    <name evidence="7" type="ORF">Clacol_007203</name>
</gene>
<dbReference type="SMART" id="SM00184">
    <property type="entry name" value="RING"/>
    <property type="match status" value="1"/>
</dbReference>
<feature type="compositionally biased region" description="Basic and acidic residues" evidence="5">
    <location>
        <begin position="613"/>
        <end position="630"/>
    </location>
</feature>
<dbReference type="InterPro" id="IPR011016">
    <property type="entry name" value="Znf_RING-CH"/>
</dbReference>
<feature type="compositionally biased region" description="Low complexity" evidence="5">
    <location>
        <begin position="1619"/>
        <end position="1632"/>
    </location>
</feature>
<evidence type="ECO:0000256" key="3">
    <source>
        <dbReference type="ARBA" id="ARBA00022833"/>
    </source>
</evidence>
<feature type="region of interest" description="Disordered" evidence="5">
    <location>
        <begin position="1295"/>
        <end position="1335"/>
    </location>
</feature>
<feature type="region of interest" description="Disordered" evidence="5">
    <location>
        <begin position="419"/>
        <end position="450"/>
    </location>
</feature>
<feature type="region of interest" description="Disordered" evidence="5">
    <location>
        <begin position="156"/>
        <end position="176"/>
    </location>
</feature>
<feature type="compositionally biased region" description="Polar residues" evidence="5">
    <location>
        <begin position="646"/>
        <end position="662"/>
    </location>
</feature>
<proteinExistence type="predicted"/>
<dbReference type="Proteomes" id="UP001050691">
    <property type="component" value="Unassembled WGS sequence"/>
</dbReference>
<evidence type="ECO:0000259" key="6">
    <source>
        <dbReference type="PROSITE" id="PS50089"/>
    </source>
</evidence>